<reference evidence="1" key="2">
    <citation type="journal article" date="2015" name="Data Brief">
        <title>Shoot transcriptome of the giant reed, Arundo donax.</title>
        <authorList>
            <person name="Barrero R.A."/>
            <person name="Guerrero F.D."/>
            <person name="Moolhuijzen P."/>
            <person name="Goolsby J.A."/>
            <person name="Tidwell J."/>
            <person name="Bellgard S.E."/>
            <person name="Bellgard M.I."/>
        </authorList>
    </citation>
    <scope>NUCLEOTIDE SEQUENCE</scope>
    <source>
        <tissue evidence="1">Shoot tissue taken approximately 20 cm above the soil surface</tissue>
    </source>
</reference>
<accession>A0A0A9BBH8</accession>
<sequence>MEVQQEQHDYLPEDDLSIDLDFDMSELGFLSPWRGELADSMGPDVQFGGGDADLEALLLGPAGDEDHPSLGDLEFAWF</sequence>
<organism evidence="1">
    <name type="scientific">Arundo donax</name>
    <name type="common">Giant reed</name>
    <name type="synonym">Donax arundinaceus</name>
    <dbReference type="NCBI Taxonomy" id="35708"/>
    <lineage>
        <taxon>Eukaryota</taxon>
        <taxon>Viridiplantae</taxon>
        <taxon>Streptophyta</taxon>
        <taxon>Embryophyta</taxon>
        <taxon>Tracheophyta</taxon>
        <taxon>Spermatophyta</taxon>
        <taxon>Magnoliopsida</taxon>
        <taxon>Liliopsida</taxon>
        <taxon>Poales</taxon>
        <taxon>Poaceae</taxon>
        <taxon>PACMAD clade</taxon>
        <taxon>Arundinoideae</taxon>
        <taxon>Arundineae</taxon>
        <taxon>Arundo</taxon>
    </lineage>
</organism>
<protein>
    <submittedName>
        <fullName evidence="1">Uncharacterized protein</fullName>
    </submittedName>
</protein>
<dbReference type="EMBL" id="GBRH01241268">
    <property type="protein sequence ID" value="JAD56627.1"/>
    <property type="molecule type" value="Transcribed_RNA"/>
</dbReference>
<reference evidence="1" key="1">
    <citation type="submission" date="2014-09" db="EMBL/GenBank/DDBJ databases">
        <authorList>
            <person name="Magalhaes I.L.F."/>
            <person name="Oliveira U."/>
            <person name="Santos F.R."/>
            <person name="Vidigal T.H.D.A."/>
            <person name="Brescovit A.D."/>
            <person name="Santos A.J."/>
        </authorList>
    </citation>
    <scope>NUCLEOTIDE SEQUENCE</scope>
    <source>
        <tissue evidence="1">Shoot tissue taken approximately 20 cm above the soil surface</tissue>
    </source>
</reference>
<proteinExistence type="predicted"/>
<evidence type="ECO:0000313" key="1">
    <source>
        <dbReference type="EMBL" id="JAD56627.1"/>
    </source>
</evidence>
<name>A0A0A9BBH8_ARUDO</name>
<dbReference type="AlphaFoldDB" id="A0A0A9BBH8"/>